<feature type="region of interest" description="Disordered" evidence="1">
    <location>
        <begin position="390"/>
        <end position="428"/>
    </location>
</feature>
<dbReference type="EnsemblMetazoa" id="tetur09g00170.1">
    <property type="protein sequence ID" value="tetur09g00170.1"/>
    <property type="gene ID" value="tetur09g00170"/>
</dbReference>
<dbReference type="AlphaFoldDB" id="T1KCR1"/>
<dbReference type="eggNOG" id="ENOG502QR1I">
    <property type="taxonomic scope" value="Eukaryota"/>
</dbReference>
<protein>
    <submittedName>
        <fullName evidence="2">Uncharacterized protein</fullName>
    </submittedName>
</protein>
<feature type="compositionally biased region" description="Low complexity" evidence="1">
    <location>
        <begin position="842"/>
        <end position="865"/>
    </location>
</feature>
<feature type="region of interest" description="Disordered" evidence="1">
    <location>
        <begin position="583"/>
        <end position="633"/>
    </location>
</feature>
<feature type="compositionally biased region" description="Low complexity" evidence="1">
    <location>
        <begin position="583"/>
        <end position="596"/>
    </location>
</feature>
<reference evidence="2" key="2">
    <citation type="submission" date="2015-06" db="UniProtKB">
        <authorList>
            <consortium name="EnsemblMetazoa"/>
        </authorList>
    </citation>
    <scope>IDENTIFICATION</scope>
</reference>
<organism evidence="2 3">
    <name type="scientific">Tetranychus urticae</name>
    <name type="common">Two-spotted spider mite</name>
    <dbReference type="NCBI Taxonomy" id="32264"/>
    <lineage>
        <taxon>Eukaryota</taxon>
        <taxon>Metazoa</taxon>
        <taxon>Ecdysozoa</taxon>
        <taxon>Arthropoda</taxon>
        <taxon>Chelicerata</taxon>
        <taxon>Arachnida</taxon>
        <taxon>Acari</taxon>
        <taxon>Acariformes</taxon>
        <taxon>Trombidiformes</taxon>
        <taxon>Prostigmata</taxon>
        <taxon>Eleutherengona</taxon>
        <taxon>Raphignathae</taxon>
        <taxon>Tetranychoidea</taxon>
        <taxon>Tetranychidae</taxon>
        <taxon>Tetranychus</taxon>
    </lineage>
</organism>
<feature type="compositionally biased region" description="Polar residues" evidence="1">
    <location>
        <begin position="509"/>
        <end position="524"/>
    </location>
</feature>
<evidence type="ECO:0000313" key="3">
    <source>
        <dbReference type="Proteomes" id="UP000015104"/>
    </source>
</evidence>
<dbReference type="STRING" id="32264.T1KCR1"/>
<feature type="region of interest" description="Disordered" evidence="1">
    <location>
        <begin position="545"/>
        <end position="571"/>
    </location>
</feature>
<feature type="region of interest" description="Disordered" evidence="1">
    <location>
        <begin position="813"/>
        <end position="920"/>
    </location>
</feature>
<feature type="region of interest" description="Disordered" evidence="1">
    <location>
        <begin position="509"/>
        <end position="529"/>
    </location>
</feature>
<feature type="compositionally biased region" description="Basic and acidic residues" evidence="1">
    <location>
        <begin position="813"/>
        <end position="837"/>
    </location>
</feature>
<sequence length="930" mass="103447">MQDSTDLHWFNEETYQSEKVPLVENMPIIIESSSGESSNRDLNRYHALSRNIDATLAQIDMETFRSEDINHIYSTLPELDSSCGPVVEDGGEEFASVSGSLLDEITTDSHYLSSKRFNSHGIDLNGSSSIFDSSMIDETSKALSSATMRSERLPGLYSRSRIDLSGVSVDSLDFSSSENDNTNEMILRCREQDKTKYTIAFEESVSSITTFSDSADDTKNNSEESDAATKFNLNNLRRRKTNGTVNIVLDGDIAADGDDDDDYNDNYLVKSEYTTWNMVKRRPIGSNGRRELVKLRRYPFRSVAKQSQSLPNIVQVASVITGDESLFPPLGSYVPLYDLNKSNTTTNSSNSEASPPRSLIRLFIKNRTSPTSSSPGSSSTSFEGHFIESSEPRSHGMVSGHGISKVSSNRVAPRDNQGYREKESTVRVSTKRTVGQQCLSEDWNNFEDSLVSEGHVTLLTPKSGFSRLKQASPIREEDATTDNSRADEAIASGTDESYHGNGLPFKGKLNNQQWSPQFDNGNKNTPHERDVIGARRSVSVDRFMSNQCGCPSSGTSNNIRRSSDYGSTNMNKIRFSSGREFGSVSSGYLSSRQGSSEWHRKANPIQSHPPPLPSSQYPLNPSSSSGSIPSSSKKYSISVTTMKTASTQVPVHIQDKQVQTTYKSNDEPGPTSFIIREYPTNTVREKEIPLSSFAKESPTEPNDQRKPLYVCFPNYSLPDLSFLRNLSCPCTPKEEGPTAVYLSPTKLNLPIRELTPPVKRPLRRKGARPKSCTDYENLIANRSFNHIKDWDSLKVLLPNEFKSLIARLEGDGKVKTGDQESEEKRESNYENINRKQFGESANNTTNNNNYNSNSNNNVFTNNSSNVAKDAYNNSSNPFSSNFKDPNIESSPQGEVKLRPRKRLTPGRSLDNGSYQCPAEDNTAFRIWKSP</sequence>
<feature type="compositionally biased region" description="Low complexity" evidence="1">
    <location>
        <begin position="614"/>
        <end position="633"/>
    </location>
</feature>
<reference evidence="3" key="1">
    <citation type="submission" date="2011-08" db="EMBL/GenBank/DDBJ databases">
        <authorList>
            <person name="Rombauts S."/>
        </authorList>
    </citation>
    <scope>NUCLEOTIDE SEQUENCE</scope>
    <source>
        <strain evidence="3">London</strain>
    </source>
</reference>
<evidence type="ECO:0000256" key="1">
    <source>
        <dbReference type="SAM" id="MobiDB-lite"/>
    </source>
</evidence>
<dbReference type="HOGENOM" id="CLU_314577_0_0_1"/>
<evidence type="ECO:0000313" key="2">
    <source>
        <dbReference type="EnsemblMetazoa" id="tetur09g00170.1"/>
    </source>
</evidence>
<dbReference type="Proteomes" id="UP000015104">
    <property type="component" value="Unassembled WGS sequence"/>
</dbReference>
<proteinExistence type="predicted"/>
<feature type="compositionally biased region" description="Low complexity" evidence="1">
    <location>
        <begin position="872"/>
        <end position="882"/>
    </location>
</feature>
<accession>T1KCR1</accession>
<name>T1KCR1_TETUR</name>
<dbReference type="EMBL" id="CAEY01001995">
    <property type="status" value="NOT_ANNOTATED_CDS"/>
    <property type="molecule type" value="Genomic_DNA"/>
</dbReference>
<keyword evidence="3" id="KW-1185">Reference proteome</keyword>